<protein>
    <recommendedName>
        <fullName evidence="3">GatB/YqeY domain-containing protein</fullName>
    </recommendedName>
</protein>
<evidence type="ECO:0000313" key="1">
    <source>
        <dbReference type="EMBL" id="SDD70758.1"/>
    </source>
</evidence>
<keyword evidence="2" id="KW-1185">Reference proteome</keyword>
<proteinExistence type="predicted"/>
<organism evidence="1 2">
    <name type="scientific">Desulfuromonas thiophila</name>
    <dbReference type="NCBI Taxonomy" id="57664"/>
    <lineage>
        <taxon>Bacteria</taxon>
        <taxon>Pseudomonadati</taxon>
        <taxon>Thermodesulfobacteriota</taxon>
        <taxon>Desulfuromonadia</taxon>
        <taxon>Desulfuromonadales</taxon>
        <taxon>Desulfuromonadaceae</taxon>
        <taxon>Desulfuromonas</taxon>
    </lineage>
</organism>
<dbReference type="Pfam" id="PF09424">
    <property type="entry name" value="YqeY"/>
    <property type="match status" value="1"/>
</dbReference>
<dbReference type="OrthoDB" id="9788127at2"/>
<dbReference type="SUPFAM" id="SSF89095">
    <property type="entry name" value="GatB/YqeY motif"/>
    <property type="match status" value="1"/>
</dbReference>
<name>A0A1G6WXZ4_9BACT</name>
<dbReference type="EMBL" id="FNAQ01000001">
    <property type="protein sequence ID" value="SDD70758.1"/>
    <property type="molecule type" value="Genomic_DNA"/>
</dbReference>
<dbReference type="Gene3D" id="1.10.10.410">
    <property type="match status" value="1"/>
</dbReference>
<dbReference type="GO" id="GO:0016884">
    <property type="term" value="F:carbon-nitrogen ligase activity, with glutamine as amido-N-donor"/>
    <property type="evidence" value="ECO:0007669"/>
    <property type="project" value="InterPro"/>
</dbReference>
<gene>
    <name evidence="1" type="ORF">SAMN05661003_10170</name>
</gene>
<reference evidence="2" key="1">
    <citation type="submission" date="2016-10" db="EMBL/GenBank/DDBJ databases">
        <authorList>
            <person name="Varghese N."/>
            <person name="Submissions S."/>
        </authorList>
    </citation>
    <scope>NUCLEOTIDE SEQUENCE [LARGE SCALE GENOMIC DNA]</scope>
    <source>
        <strain evidence="2">DSM 8987</strain>
    </source>
</reference>
<evidence type="ECO:0000313" key="2">
    <source>
        <dbReference type="Proteomes" id="UP000243205"/>
    </source>
</evidence>
<evidence type="ECO:0008006" key="3">
    <source>
        <dbReference type="Google" id="ProtNLM"/>
    </source>
</evidence>
<dbReference type="STRING" id="57664.SAMN05661003_10170"/>
<dbReference type="RefSeq" id="WP_092075231.1">
    <property type="nucleotide sequence ID" value="NZ_FNAQ01000001.1"/>
</dbReference>
<accession>A0A1G6WXZ4</accession>
<dbReference type="Proteomes" id="UP000243205">
    <property type="component" value="Unassembled WGS sequence"/>
</dbReference>
<dbReference type="AlphaFoldDB" id="A0A1G6WXZ4"/>
<dbReference type="InterPro" id="IPR003789">
    <property type="entry name" value="Asn/Gln_tRNA_amidoTrase-B-like"/>
</dbReference>
<dbReference type="Gene3D" id="1.10.1510.10">
    <property type="entry name" value="Uncharacterised protein YqeY/AIM41 PF09424, N-terminal domain"/>
    <property type="match status" value="1"/>
</dbReference>
<dbReference type="PANTHER" id="PTHR28055:SF1">
    <property type="entry name" value="ALTERED INHERITANCE OF MITOCHONDRIA PROTEIN 41, MITOCHONDRIAL"/>
    <property type="match status" value="1"/>
</dbReference>
<dbReference type="InterPro" id="IPR019004">
    <property type="entry name" value="YqeY/Aim41"/>
</dbReference>
<dbReference type="InterPro" id="IPR023168">
    <property type="entry name" value="GatB_Yqey_C_2"/>
</dbReference>
<dbReference type="PANTHER" id="PTHR28055">
    <property type="entry name" value="ALTERED INHERITANCE OF MITOCHONDRIA PROTEIN 41, MITOCHONDRIAL"/>
    <property type="match status" value="1"/>
</dbReference>
<dbReference type="InterPro" id="IPR042184">
    <property type="entry name" value="YqeY/Aim41_N"/>
</dbReference>
<sequence length="148" mass="16553">MSLQEQLNDAMKEAMRAKESLRLNTIRMIRTAVKNAEIDQRRSLEDAEIIAVMATLVKQRRESAQMYRDNGRTDLAEKEELEIAVVQQFLPQPLTDAELTALIEQTVTELGASSLKDLGAVMKVLSEATRGRAEGRVVSERVRARLGA</sequence>